<keyword evidence="6" id="KW-0479">Metal-binding</keyword>
<accession>A0A9N9S1P2</accession>
<evidence type="ECO:0000313" key="19">
    <source>
        <dbReference type="Proteomes" id="UP001153620"/>
    </source>
</evidence>
<evidence type="ECO:0000256" key="5">
    <source>
        <dbReference type="ARBA" id="ARBA00022670"/>
    </source>
</evidence>
<evidence type="ECO:0000256" key="14">
    <source>
        <dbReference type="ARBA" id="ARBA00030396"/>
    </source>
</evidence>
<dbReference type="EMBL" id="OU895879">
    <property type="protein sequence ID" value="CAG9809173.1"/>
    <property type="molecule type" value="Genomic_DNA"/>
</dbReference>
<gene>
    <name evidence="18" type="ORF">CHIRRI_LOCUS12002</name>
</gene>
<dbReference type="SMART" id="SM00731">
    <property type="entry name" value="SprT"/>
    <property type="match status" value="1"/>
</dbReference>
<dbReference type="Proteomes" id="UP001153620">
    <property type="component" value="Chromosome 3"/>
</dbReference>
<feature type="domain" description="SprT-like" evidence="16">
    <location>
        <begin position="35"/>
        <end position="206"/>
    </location>
</feature>
<keyword evidence="12" id="KW-0234">DNA repair</keyword>
<dbReference type="PANTHER" id="PTHR21220">
    <property type="entry name" value="DNA-DEPENDENT METALLOPROTEASE SPRTN"/>
    <property type="match status" value="1"/>
</dbReference>
<evidence type="ECO:0000256" key="4">
    <source>
        <dbReference type="ARBA" id="ARBA00022454"/>
    </source>
</evidence>
<dbReference type="SMART" id="SM00734">
    <property type="entry name" value="ZnF_Rad18"/>
    <property type="match status" value="1"/>
</dbReference>
<evidence type="ECO:0000256" key="11">
    <source>
        <dbReference type="ARBA" id="ARBA00023049"/>
    </source>
</evidence>
<evidence type="ECO:0000256" key="7">
    <source>
        <dbReference type="ARBA" id="ARBA00022763"/>
    </source>
</evidence>
<dbReference type="GO" id="GO:0005634">
    <property type="term" value="C:nucleus"/>
    <property type="evidence" value="ECO:0007669"/>
    <property type="project" value="UniProtKB-SubCell"/>
</dbReference>
<dbReference type="GO" id="GO:0006508">
    <property type="term" value="P:proteolysis"/>
    <property type="evidence" value="ECO:0007669"/>
    <property type="project" value="UniProtKB-KW"/>
</dbReference>
<proteinExistence type="inferred from homology"/>
<keyword evidence="9" id="KW-0378">Hydrolase</keyword>
<feature type="compositionally biased region" description="Basic and acidic residues" evidence="15">
    <location>
        <begin position="210"/>
        <end position="228"/>
    </location>
</feature>
<dbReference type="Pfam" id="PF22934">
    <property type="entry name" value="SPRTN_ZBD"/>
    <property type="match status" value="1"/>
</dbReference>
<keyword evidence="8" id="KW-0863">Zinc-finger</keyword>
<dbReference type="GO" id="GO:0031593">
    <property type="term" value="F:polyubiquitin modification-dependent protein binding"/>
    <property type="evidence" value="ECO:0007669"/>
    <property type="project" value="TreeGrafter"/>
</dbReference>
<comment type="similarity">
    <text evidence="3">Belongs to the Spartan family.</text>
</comment>
<dbReference type="PANTHER" id="PTHR21220:SF0">
    <property type="entry name" value="DNA-DEPENDENT METALLOPROTEASE SPRTN"/>
    <property type="match status" value="1"/>
</dbReference>
<keyword evidence="7" id="KW-0227">DNA damage</keyword>
<evidence type="ECO:0000256" key="6">
    <source>
        <dbReference type="ARBA" id="ARBA00022723"/>
    </source>
</evidence>
<dbReference type="InterPro" id="IPR006640">
    <property type="entry name" value="SprT-like_domain"/>
</dbReference>
<dbReference type="InterPro" id="IPR044245">
    <property type="entry name" value="Spartan"/>
</dbReference>
<evidence type="ECO:0000259" key="17">
    <source>
        <dbReference type="SMART" id="SM00734"/>
    </source>
</evidence>
<dbReference type="Pfam" id="PF10263">
    <property type="entry name" value="SprT-like"/>
    <property type="match status" value="1"/>
</dbReference>
<reference evidence="18" key="1">
    <citation type="submission" date="2022-01" db="EMBL/GenBank/DDBJ databases">
        <authorList>
            <person name="King R."/>
        </authorList>
    </citation>
    <scope>NUCLEOTIDE SEQUENCE</scope>
</reference>
<evidence type="ECO:0000256" key="10">
    <source>
        <dbReference type="ARBA" id="ARBA00022833"/>
    </source>
</evidence>
<reference evidence="18" key="2">
    <citation type="submission" date="2022-10" db="EMBL/GenBank/DDBJ databases">
        <authorList>
            <consortium name="ENA_rothamsted_submissions"/>
            <consortium name="culmorum"/>
            <person name="King R."/>
        </authorList>
    </citation>
    <scope>NUCLEOTIDE SEQUENCE</scope>
</reference>
<evidence type="ECO:0000256" key="2">
    <source>
        <dbReference type="ARBA" id="ARBA00004286"/>
    </source>
</evidence>
<organism evidence="18 19">
    <name type="scientific">Chironomus riparius</name>
    <dbReference type="NCBI Taxonomy" id="315576"/>
    <lineage>
        <taxon>Eukaryota</taxon>
        <taxon>Metazoa</taxon>
        <taxon>Ecdysozoa</taxon>
        <taxon>Arthropoda</taxon>
        <taxon>Hexapoda</taxon>
        <taxon>Insecta</taxon>
        <taxon>Pterygota</taxon>
        <taxon>Neoptera</taxon>
        <taxon>Endopterygota</taxon>
        <taxon>Diptera</taxon>
        <taxon>Nematocera</taxon>
        <taxon>Chironomoidea</taxon>
        <taxon>Chironomidae</taxon>
        <taxon>Chironominae</taxon>
        <taxon>Chironomus</taxon>
    </lineage>
</organism>
<protein>
    <recommendedName>
        <fullName evidence="14">Protein with SprT-like domain at the N terminus</fullName>
    </recommendedName>
</protein>
<comment type="subcellular location">
    <subcellularLocation>
        <location evidence="2">Chromosome</location>
    </subcellularLocation>
    <subcellularLocation>
        <location evidence="1">Nucleus</location>
    </subcellularLocation>
</comment>
<evidence type="ECO:0000256" key="1">
    <source>
        <dbReference type="ARBA" id="ARBA00004123"/>
    </source>
</evidence>
<feature type="domain" description="UBZ4-type" evidence="17">
    <location>
        <begin position="388"/>
        <end position="411"/>
    </location>
</feature>
<keyword evidence="13" id="KW-0539">Nucleus</keyword>
<feature type="region of interest" description="Disordered" evidence="15">
    <location>
        <begin position="210"/>
        <end position="246"/>
    </location>
</feature>
<dbReference type="GO" id="GO:0005694">
    <property type="term" value="C:chromosome"/>
    <property type="evidence" value="ECO:0007669"/>
    <property type="project" value="UniProtKB-SubCell"/>
</dbReference>
<evidence type="ECO:0000313" key="18">
    <source>
        <dbReference type="EMBL" id="CAG9809173.1"/>
    </source>
</evidence>
<evidence type="ECO:0000256" key="13">
    <source>
        <dbReference type="ARBA" id="ARBA00023242"/>
    </source>
</evidence>
<feature type="compositionally biased region" description="Basic and acidic residues" evidence="15">
    <location>
        <begin position="235"/>
        <end position="246"/>
    </location>
</feature>
<keyword evidence="5" id="KW-0645">Protease</keyword>
<evidence type="ECO:0000256" key="15">
    <source>
        <dbReference type="SAM" id="MobiDB-lite"/>
    </source>
</evidence>
<dbReference type="InterPro" id="IPR055220">
    <property type="entry name" value="SPRTN_ZBD"/>
</dbReference>
<keyword evidence="4" id="KW-0158">Chromosome</keyword>
<sequence length="420" mass="48201">MATFVVPARASRTQMDLNSTQSLVDPDWELIDPVPNIHNLFHTFNFKFFNGNLGCVELEWSKRMYQCAGICYSRRSRGQMSCVIRLSEPLLKLRSRKELIETLLHEMIHAFNFIRGILEENGGHGKNFLAKMQEINRLAGTNITVYHSFHDEVELYKKHWWRCDGICRTQKPYFGYVKRTCNRAPSKNDLWWNQHTQKCGGKFIKVKEPEKVEKKKTNEIKPKSEGPTKRKVPVKPKDQQPKNNDIRKFFPDISLNSSSDFLETDILQGPPSTSKAITSGEIKISIDSQGIKLGGTGNGRSRLLDMFSPKIQPLGSSIAKKPKLEVIEIKTESPVNQVRKSIKIEVMHEFDDDDDIILIDDEFDDSMSIDNKHVDLKKEVKTEEESSTCECPICNKKIDVNEVNQHLDECLTIQMLKEAS</sequence>
<evidence type="ECO:0000256" key="12">
    <source>
        <dbReference type="ARBA" id="ARBA00023204"/>
    </source>
</evidence>
<dbReference type="InterPro" id="IPR006642">
    <property type="entry name" value="Rad18_UBZ4"/>
</dbReference>
<keyword evidence="10" id="KW-0862">Zinc</keyword>
<dbReference type="GO" id="GO:0003697">
    <property type="term" value="F:single-stranded DNA binding"/>
    <property type="evidence" value="ECO:0007669"/>
    <property type="project" value="InterPro"/>
</dbReference>
<dbReference type="Gene3D" id="3.30.160.60">
    <property type="entry name" value="Classic Zinc Finger"/>
    <property type="match status" value="1"/>
</dbReference>
<dbReference type="AlphaFoldDB" id="A0A9N9S1P2"/>
<evidence type="ECO:0000256" key="9">
    <source>
        <dbReference type="ARBA" id="ARBA00022801"/>
    </source>
</evidence>
<name>A0A9N9S1P2_9DIPT</name>
<keyword evidence="11" id="KW-0482">Metalloprotease</keyword>
<dbReference type="GO" id="GO:0004222">
    <property type="term" value="F:metalloendopeptidase activity"/>
    <property type="evidence" value="ECO:0007669"/>
    <property type="project" value="InterPro"/>
</dbReference>
<dbReference type="GO" id="GO:0006281">
    <property type="term" value="P:DNA repair"/>
    <property type="evidence" value="ECO:0007669"/>
    <property type="project" value="UniProtKB-KW"/>
</dbReference>
<evidence type="ECO:0000259" key="16">
    <source>
        <dbReference type="SMART" id="SM00731"/>
    </source>
</evidence>
<dbReference type="GO" id="GO:0008270">
    <property type="term" value="F:zinc ion binding"/>
    <property type="evidence" value="ECO:0007669"/>
    <property type="project" value="UniProtKB-KW"/>
</dbReference>
<evidence type="ECO:0000256" key="3">
    <source>
        <dbReference type="ARBA" id="ARBA00010724"/>
    </source>
</evidence>
<dbReference type="OrthoDB" id="5236983at2759"/>
<keyword evidence="19" id="KW-1185">Reference proteome</keyword>
<evidence type="ECO:0000256" key="8">
    <source>
        <dbReference type="ARBA" id="ARBA00022771"/>
    </source>
</evidence>